<evidence type="ECO:0000256" key="1">
    <source>
        <dbReference type="ARBA" id="ARBA00004990"/>
    </source>
</evidence>
<evidence type="ECO:0000256" key="4">
    <source>
        <dbReference type="ARBA" id="ARBA00022598"/>
    </source>
</evidence>
<keyword evidence="10" id="KW-1185">Reference proteome</keyword>
<comment type="similarity">
    <text evidence="2">Belongs to the pantothenate synthetase family.</text>
</comment>
<keyword evidence="7" id="KW-0067">ATP-binding</keyword>
<evidence type="ECO:0000256" key="5">
    <source>
        <dbReference type="ARBA" id="ARBA00022655"/>
    </source>
</evidence>
<reference evidence="9 10" key="1">
    <citation type="submission" date="2020-07" db="EMBL/GenBank/DDBJ databases">
        <title>Complete genome and description of Corynebacterium incognita strain Marseille-Q3630 sp. nov.</title>
        <authorList>
            <person name="Boxberger M."/>
        </authorList>
    </citation>
    <scope>NUCLEOTIDE SEQUENCE [LARGE SCALE GENOMIC DNA]</scope>
    <source>
        <strain evidence="9 10">Marseille-Q3630</strain>
    </source>
</reference>
<evidence type="ECO:0000256" key="2">
    <source>
        <dbReference type="ARBA" id="ARBA00009256"/>
    </source>
</evidence>
<name>A0A7G7CRE9_9CORY</name>
<dbReference type="GO" id="GO:0005829">
    <property type="term" value="C:cytosol"/>
    <property type="evidence" value="ECO:0007669"/>
    <property type="project" value="TreeGrafter"/>
</dbReference>
<organism evidence="9 10">
    <name type="scientific">Corynebacterium incognita</name>
    <dbReference type="NCBI Taxonomy" id="2754725"/>
    <lineage>
        <taxon>Bacteria</taxon>
        <taxon>Bacillati</taxon>
        <taxon>Actinomycetota</taxon>
        <taxon>Actinomycetes</taxon>
        <taxon>Mycobacteriales</taxon>
        <taxon>Corynebacteriaceae</taxon>
        <taxon>Corynebacterium</taxon>
    </lineage>
</organism>
<dbReference type="EMBL" id="CP059404">
    <property type="protein sequence ID" value="QNE90165.1"/>
    <property type="molecule type" value="Genomic_DNA"/>
</dbReference>
<evidence type="ECO:0000256" key="6">
    <source>
        <dbReference type="ARBA" id="ARBA00022741"/>
    </source>
</evidence>
<dbReference type="KEGG" id="cik:H0194_04050"/>
<gene>
    <name evidence="9" type="ORF">H0194_04050</name>
</gene>
<evidence type="ECO:0000313" key="10">
    <source>
        <dbReference type="Proteomes" id="UP000515743"/>
    </source>
</evidence>
<comment type="pathway">
    <text evidence="1">Cofactor biosynthesis; (R)-pantothenate biosynthesis; (R)-pantothenate from (R)-pantoate and beta-alanine: step 1/1.</text>
</comment>
<sequence>MSFELGQATRVEDARHIGMVASAFKKKGKPVALVPLRAGVHAGHLSLIAAAKRIRGAVVIVAYSGADEDDYAVFARSGVDAVFAYSEDTLWPRGLRTTVLPVDHGLEEPAVIGREVAWHLALLGVVKPSDVVVGEKDFEVLLGLQRAVKDFHLGVRVQGVPTVRMADGVPMSLRNTQVPADAREQASALSAALTAGAHAAEGGERAVREVVDAVLQAAGITPEYVQLRALDGGPAPEQGDARLFVAATIGGVRLLDNVGLPLGIGFKNIGEDGRNSARGMGEGV</sequence>
<evidence type="ECO:0000256" key="8">
    <source>
        <dbReference type="ARBA" id="ARBA00048258"/>
    </source>
</evidence>
<dbReference type="UniPathway" id="UPA00028">
    <property type="reaction ID" value="UER00005"/>
</dbReference>
<dbReference type="GO" id="GO:0015940">
    <property type="term" value="P:pantothenate biosynthetic process"/>
    <property type="evidence" value="ECO:0007669"/>
    <property type="project" value="UniProtKB-UniPathway"/>
</dbReference>
<dbReference type="AlphaFoldDB" id="A0A7G7CRE9"/>
<dbReference type="InterPro" id="IPR003721">
    <property type="entry name" value="Pantoate_ligase"/>
</dbReference>
<dbReference type="GO" id="GO:0004592">
    <property type="term" value="F:pantoate-beta-alanine ligase activity"/>
    <property type="evidence" value="ECO:0007669"/>
    <property type="project" value="UniProtKB-EC"/>
</dbReference>
<dbReference type="PANTHER" id="PTHR21299">
    <property type="entry name" value="CYTIDYLATE KINASE/PANTOATE-BETA-ALANINE LIGASE"/>
    <property type="match status" value="1"/>
</dbReference>
<evidence type="ECO:0000256" key="3">
    <source>
        <dbReference type="ARBA" id="ARBA00012219"/>
    </source>
</evidence>
<keyword evidence="6" id="KW-0547">Nucleotide-binding</keyword>
<dbReference type="Gene3D" id="3.40.50.620">
    <property type="entry name" value="HUPs"/>
    <property type="match status" value="1"/>
</dbReference>
<dbReference type="InterPro" id="IPR042176">
    <property type="entry name" value="Pantoate_ligase_C"/>
</dbReference>
<evidence type="ECO:0000313" key="9">
    <source>
        <dbReference type="EMBL" id="QNE90165.1"/>
    </source>
</evidence>
<evidence type="ECO:0000256" key="7">
    <source>
        <dbReference type="ARBA" id="ARBA00022840"/>
    </source>
</evidence>
<comment type="catalytic activity">
    <reaction evidence="8">
        <text>(R)-pantoate + beta-alanine + ATP = (R)-pantothenate + AMP + diphosphate + H(+)</text>
        <dbReference type="Rhea" id="RHEA:10912"/>
        <dbReference type="ChEBI" id="CHEBI:15378"/>
        <dbReference type="ChEBI" id="CHEBI:15980"/>
        <dbReference type="ChEBI" id="CHEBI:29032"/>
        <dbReference type="ChEBI" id="CHEBI:30616"/>
        <dbReference type="ChEBI" id="CHEBI:33019"/>
        <dbReference type="ChEBI" id="CHEBI:57966"/>
        <dbReference type="ChEBI" id="CHEBI:456215"/>
        <dbReference type="EC" id="6.3.2.1"/>
    </reaction>
</comment>
<dbReference type="GO" id="GO:0005524">
    <property type="term" value="F:ATP binding"/>
    <property type="evidence" value="ECO:0007669"/>
    <property type="project" value="UniProtKB-KW"/>
</dbReference>
<proteinExistence type="inferred from homology"/>
<dbReference type="Gene3D" id="3.30.1300.10">
    <property type="entry name" value="Pantoate-beta-alanine ligase, C-terminal domain"/>
    <property type="match status" value="1"/>
</dbReference>
<dbReference type="SUPFAM" id="SSF52374">
    <property type="entry name" value="Nucleotidylyl transferase"/>
    <property type="match status" value="1"/>
</dbReference>
<keyword evidence="4 9" id="KW-0436">Ligase</keyword>
<keyword evidence="5" id="KW-0566">Pantothenate biosynthesis</keyword>
<accession>A0A7G7CRE9</accession>
<dbReference type="RefSeq" id="WP_185176538.1">
    <property type="nucleotide sequence ID" value="NZ_CP059404.1"/>
</dbReference>
<protein>
    <recommendedName>
        <fullName evidence="3">pantoate--beta-alanine ligase (AMP-forming)</fullName>
        <ecNumber evidence="3">6.3.2.1</ecNumber>
    </recommendedName>
</protein>
<dbReference type="Pfam" id="PF02569">
    <property type="entry name" value="Pantoate_ligase"/>
    <property type="match status" value="1"/>
</dbReference>
<dbReference type="Proteomes" id="UP000515743">
    <property type="component" value="Chromosome"/>
</dbReference>
<dbReference type="EC" id="6.3.2.1" evidence="3"/>
<dbReference type="PANTHER" id="PTHR21299:SF1">
    <property type="entry name" value="PANTOATE--BETA-ALANINE LIGASE"/>
    <property type="match status" value="1"/>
</dbReference>
<dbReference type="InterPro" id="IPR014729">
    <property type="entry name" value="Rossmann-like_a/b/a_fold"/>
</dbReference>